<sequence length="70" mass="7877">MSILDEGLPPLEDLEPEELKYLRKICAALKRLEYPQSPNGQDREGGGGEAEGLFDADELGLDPEFDNERW</sequence>
<evidence type="ECO:0000256" key="1">
    <source>
        <dbReference type="SAM" id="MobiDB-lite"/>
    </source>
</evidence>
<feature type="compositionally biased region" description="Acidic residues" evidence="1">
    <location>
        <begin position="52"/>
        <end position="70"/>
    </location>
</feature>
<feature type="region of interest" description="Disordered" evidence="1">
    <location>
        <begin position="33"/>
        <end position="70"/>
    </location>
</feature>
<organism evidence="2">
    <name type="scientific">marine sediment metagenome</name>
    <dbReference type="NCBI Taxonomy" id="412755"/>
    <lineage>
        <taxon>unclassified sequences</taxon>
        <taxon>metagenomes</taxon>
        <taxon>ecological metagenomes</taxon>
    </lineage>
</organism>
<dbReference type="EMBL" id="BARW01032938">
    <property type="protein sequence ID" value="GAJ04428.1"/>
    <property type="molecule type" value="Genomic_DNA"/>
</dbReference>
<comment type="caution">
    <text evidence="2">The sequence shown here is derived from an EMBL/GenBank/DDBJ whole genome shotgun (WGS) entry which is preliminary data.</text>
</comment>
<dbReference type="AlphaFoldDB" id="X1TGI4"/>
<evidence type="ECO:0000313" key="2">
    <source>
        <dbReference type="EMBL" id="GAJ04428.1"/>
    </source>
</evidence>
<proteinExistence type="predicted"/>
<gene>
    <name evidence="2" type="ORF">S12H4_52000</name>
</gene>
<accession>X1TGI4</accession>
<protein>
    <submittedName>
        <fullName evidence="2">Uncharacterized protein</fullName>
    </submittedName>
</protein>
<reference evidence="2" key="1">
    <citation type="journal article" date="2014" name="Front. Microbiol.">
        <title>High frequency of phylogenetically diverse reductive dehalogenase-homologous genes in deep subseafloor sedimentary metagenomes.</title>
        <authorList>
            <person name="Kawai M."/>
            <person name="Futagami T."/>
            <person name="Toyoda A."/>
            <person name="Takaki Y."/>
            <person name="Nishi S."/>
            <person name="Hori S."/>
            <person name="Arai W."/>
            <person name="Tsubouchi T."/>
            <person name="Morono Y."/>
            <person name="Uchiyama I."/>
            <person name="Ito T."/>
            <person name="Fujiyama A."/>
            <person name="Inagaki F."/>
            <person name="Takami H."/>
        </authorList>
    </citation>
    <scope>NUCLEOTIDE SEQUENCE</scope>
    <source>
        <strain evidence="2">Expedition CK06-06</strain>
    </source>
</reference>
<name>X1TGI4_9ZZZZ</name>